<sequence>MDEVKIVWTTLARRERDVIFDYWNKKNKSNHYSKKLNLIIYQKIDLLKSNPFIGIETDFKPYRILLFENYGLVYRSEEELLYIISVWDNRQNPSKLKKLLGL</sequence>
<gene>
    <name evidence="2" type="ORF">EIB74_11745</name>
</gene>
<keyword evidence="3" id="KW-1185">Reference proteome</keyword>
<dbReference type="Gene3D" id="3.30.2310.20">
    <property type="entry name" value="RelE-like"/>
    <property type="match status" value="1"/>
</dbReference>
<proteinExistence type="predicted"/>
<dbReference type="EMBL" id="CP034161">
    <property type="protein sequence ID" value="AZI40584.1"/>
    <property type="molecule type" value="Genomic_DNA"/>
</dbReference>
<evidence type="ECO:0000313" key="3">
    <source>
        <dbReference type="Proteomes" id="UP000281810"/>
    </source>
</evidence>
<keyword evidence="1" id="KW-1277">Toxin-antitoxin system</keyword>
<dbReference type="RefSeq" id="WP_124803149.1">
    <property type="nucleotide sequence ID" value="NZ_CP034161.1"/>
</dbReference>
<dbReference type="Proteomes" id="UP000281810">
    <property type="component" value="Chromosome"/>
</dbReference>
<accession>A0A3G8YDM7</accession>
<dbReference type="InterPro" id="IPR035093">
    <property type="entry name" value="RelE/ParE_toxin_dom_sf"/>
</dbReference>
<dbReference type="Pfam" id="PF05016">
    <property type="entry name" value="ParE_toxin"/>
    <property type="match status" value="1"/>
</dbReference>
<evidence type="ECO:0000313" key="2">
    <source>
        <dbReference type="EMBL" id="AZI40584.1"/>
    </source>
</evidence>
<dbReference type="AlphaFoldDB" id="A0A3G8YDM7"/>
<reference evidence="3" key="1">
    <citation type="submission" date="2018-11" db="EMBL/GenBank/DDBJ databases">
        <title>Proposal to divide the Flavobacteriaceae and reorganize its genera based on Amino Acid Identity values calculated from whole genome sequences.</title>
        <authorList>
            <person name="Nicholson A.C."/>
            <person name="Gulvik C.A."/>
            <person name="Whitney A.M."/>
            <person name="Humrighouse B.W."/>
            <person name="Bell M."/>
            <person name="Holmes B."/>
            <person name="Steigerwalt A.B."/>
            <person name="Villarma A."/>
            <person name="Sheth M."/>
            <person name="Batra D."/>
            <person name="Pryor J."/>
            <person name="Bernardet J.-F."/>
            <person name="Hugo C."/>
            <person name="Kampfer P."/>
            <person name="Newman J.D."/>
            <person name="McQuiston J.R."/>
        </authorList>
    </citation>
    <scope>NUCLEOTIDE SEQUENCE [LARGE SCALE GENOMIC DNA]</scope>
    <source>
        <strain evidence="3">F5649</strain>
    </source>
</reference>
<dbReference type="OrthoDB" id="1098070at2"/>
<dbReference type="InterPro" id="IPR007712">
    <property type="entry name" value="RelE/ParE_toxin"/>
</dbReference>
<name>A0A3G8YDM7_9FLAO</name>
<organism evidence="2 3">
    <name type="scientific">Epilithonimonas vandammei</name>
    <dbReference type="NCBI Taxonomy" id="2487072"/>
    <lineage>
        <taxon>Bacteria</taxon>
        <taxon>Pseudomonadati</taxon>
        <taxon>Bacteroidota</taxon>
        <taxon>Flavobacteriia</taxon>
        <taxon>Flavobacteriales</taxon>
        <taxon>Weeksellaceae</taxon>
        <taxon>Chryseobacterium group</taxon>
        <taxon>Epilithonimonas</taxon>
    </lineage>
</organism>
<protein>
    <submittedName>
        <fullName evidence="2">Type II toxin-antitoxin system RelE/ParE family toxin</fullName>
    </submittedName>
</protein>
<evidence type="ECO:0000256" key="1">
    <source>
        <dbReference type="ARBA" id="ARBA00022649"/>
    </source>
</evidence>